<protein>
    <submittedName>
        <fullName evidence="1">Uncharacterized protein</fullName>
    </submittedName>
</protein>
<evidence type="ECO:0000313" key="2">
    <source>
        <dbReference type="Proteomes" id="UP000076925"/>
    </source>
</evidence>
<sequence length="71" mass="7661">MKKGVGSRELFLFHDWLWGFPVNDCFVERARTPVPQLGIIGSGGGDVTCSGVPGFTGGWTLTNSAEFIKSK</sequence>
<evidence type="ECO:0000313" key="1">
    <source>
        <dbReference type="EMBL" id="KYC38558.1"/>
    </source>
</evidence>
<name>A0A139X1J4_9CYAN</name>
<keyword evidence="2" id="KW-1185">Reference proteome</keyword>
<comment type="caution">
    <text evidence="1">The sequence shown here is derived from an EMBL/GenBank/DDBJ whole genome shotgun (WGS) entry which is preliminary data.</text>
</comment>
<dbReference type="STRING" id="128403.WA1_35830"/>
<dbReference type="AlphaFoldDB" id="A0A139X1J4"/>
<accession>A0A139X1J4</accession>
<dbReference type="EMBL" id="ANNX02000040">
    <property type="protein sequence ID" value="KYC38558.1"/>
    <property type="molecule type" value="Genomic_DNA"/>
</dbReference>
<dbReference type="Proteomes" id="UP000076925">
    <property type="component" value="Unassembled WGS sequence"/>
</dbReference>
<proteinExistence type="predicted"/>
<reference evidence="1 2" key="1">
    <citation type="journal article" date="2013" name="Genome Biol. Evol.">
        <title>Genomes of Stigonematalean cyanobacteria (subsection V) and the evolution of oxygenic photosynthesis from prokaryotes to plastids.</title>
        <authorList>
            <person name="Dagan T."/>
            <person name="Roettger M."/>
            <person name="Stucken K."/>
            <person name="Landan G."/>
            <person name="Koch R."/>
            <person name="Major P."/>
            <person name="Gould S.B."/>
            <person name="Goremykin V.V."/>
            <person name="Rippka R."/>
            <person name="Tandeau de Marsac N."/>
            <person name="Gugger M."/>
            <person name="Lockhart P.J."/>
            <person name="Allen J.F."/>
            <person name="Brune I."/>
            <person name="Maus I."/>
            <person name="Puhler A."/>
            <person name="Martin W.F."/>
        </authorList>
    </citation>
    <scope>NUCLEOTIDE SEQUENCE [LARGE SCALE GENOMIC DNA]</scope>
    <source>
        <strain evidence="1 2">PCC 7110</strain>
    </source>
</reference>
<organism evidence="1 2">
    <name type="scientific">Scytonema hofmannii PCC 7110</name>
    <dbReference type="NCBI Taxonomy" id="128403"/>
    <lineage>
        <taxon>Bacteria</taxon>
        <taxon>Bacillati</taxon>
        <taxon>Cyanobacteriota</taxon>
        <taxon>Cyanophyceae</taxon>
        <taxon>Nostocales</taxon>
        <taxon>Scytonemataceae</taxon>
        <taxon>Scytonema</taxon>
    </lineage>
</organism>
<gene>
    <name evidence="1" type="ORF">WA1_35830</name>
</gene>